<dbReference type="PANTHER" id="PTHR11884:SF1">
    <property type="entry name" value="GOLGI APPARATUS PROTEIN 1"/>
    <property type="match status" value="1"/>
</dbReference>
<evidence type="ECO:0000256" key="6">
    <source>
        <dbReference type="ARBA" id="ARBA00023136"/>
    </source>
</evidence>
<dbReference type="InParanoid" id="A0A2J7RB29"/>
<evidence type="ECO:0000256" key="2">
    <source>
        <dbReference type="ARBA" id="ARBA00022692"/>
    </source>
</evidence>
<evidence type="ECO:0000256" key="3">
    <source>
        <dbReference type="ARBA" id="ARBA00022729"/>
    </source>
</evidence>
<evidence type="ECO:0000256" key="9">
    <source>
        <dbReference type="SAM" id="Phobius"/>
    </source>
</evidence>
<keyword evidence="12" id="KW-1185">Reference proteome</keyword>
<feature type="repeat" description="Cys-rich GLG1" evidence="8">
    <location>
        <begin position="739"/>
        <end position="799"/>
    </location>
</feature>
<feature type="repeat" description="Cys-rich GLG1" evidence="8">
    <location>
        <begin position="986"/>
        <end position="1046"/>
    </location>
</feature>
<gene>
    <name evidence="11" type="primary">GLG1_1</name>
    <name evidence="11" type="ORF">B7P43_G02374</name>
</gene>
<feature type="signal peptide" evidence="10">
    <location>
        <begin position="1"/>
        <end position="25"/>
    </location>
</feature>
<keyword evidence="6 9" id="KW-0472">Membrane</keyword>
<feature type="repeat" description="Cys-rich GLG1" evidence="8">
    <location>
        <begin position="855"/>
        <end position="922"/>
    </location>
</feature>
<dbReference type="PROSITE" id="PS51289">
    <property type="entry name" value="GLG1_C_RICH"/>
    <property type="match status" value="8"/>
</dbReference>
<dbReference type="STRING" id="105785.A0A2J7RB29"/>
<accession>A0A2J7RB29</accession>
<dbReference type="OrthoDB" id="2015434at2759"/>
<keyword evidence="2 9" id="KW-0812">Transmembrane</keyword>
<keyword evidence="7" id="KW-0325">Glycoprotein</keyword>
<dbReference type="Pfam" id="PF00839">
    <property type="entry name" value="Cys_rich_FGFR"/>
    <property type="match status" value="14"/>
</dbReference>
<organism evidence="11 12">
    <name type="scientific">Cryptotermes secundus</name>
    <dbReference type="NCBI Taxonomy" id="105785"/>
    <lineage>
        <taxon>Eukaryota</taxon>
        <taxon>Metazoa</taxon>
        <taxon>Ecdysozoa</taxon>
        <taxon>Arthropoda</taxon>
        <taxon>Hexapoda</taxon>
        <taxon>Insecta</taxon>
        <taxon>Pterygota</taxon>
        <taxon>Neoptera</taxon>
        <taxon>Polyneoptera</taxon>
        <taxon>Dictyoptera</taxon>
        <taxon>Blattodea</taxon>
        <taxon>Blattoidea</taxon>
        <taxon>Termitoidae</taxon>
        <taxon>Kalotermitidae</taxon>
        <taxon>Cryptotermitinae</taxon>
        <taxon>Cryptotermes</taxon>
    </lineage>
</organism>
<feature type="repeat" description="Cys-rich GLG1" evidence="8">
    <location>
        <begin position="673"/>
        <end position="732"/>
    </location>
</feature>
<dbReference type="GO" id="GO:0000139">
    <property type="term" value="C:Golgi membrane"/>
    <property type="evidence" value="ECO:0007669"/>
    <property type="project" value="InterPro"/>
</dbReference>
<evidence type="ECO:0000256" key="8">
    <source>
        <dbReference type="PROSITE-ProRule" id="PRU00622"/>
    </source>
</evidence>
<reference evidence="11 12" key="1">
    <citation type="submission" date="2017-12" db="EMBL/GenBank/DDBJ databases">
        <title>Hemimetabolous genomes reveal molecular basis of termite eusociality.</title>
        <authorList>
            <person name="Harrison M.C."/>
            <person name="Jongepier E."/>
            <person name="Robertson H.M."/>
            <person name="Arning N."/>
            <person name="Bitard-Feildel T."/>
            <person name="Chao H."/>
            <person name="Childers C.P."/>
            <person name="Dinh H."/>
            <person name="Doddapaneni H."/>
            <person name="Dugan S."/>
            <person name="Gowin J."/>
            <person name="Greiner C."/>
            <person name="Han Y."/>
            <person name="Hu H."/>
            <person name="Hughes D.S.T."/>
            <person name="Huylmans A.-K."/>
            <person name="Kemena C."/>
            <person name="Kremer L.P.M."/>
            <person name="Lee S.L."/>
            <person name="Lopez-Ezquerra A."/>
            <person name="Mallet L."/>
            <person name="Monroy-Kuhn J.M."/>
            <person name="Moser A."/>
            <person name="Murali S.C."/>
            <person name="Muzny D.M."/>
            <person name="Otani S."/>
            <person name="Piulachs M.-D."/>
            <person name="Poelchau M."/>
            <person name="Qu J."/>
            <person name="Schaub F."/>
            <person name="Wada-Katsumata A."/>
            <person name="Worley K.C."/>
            <person name="Xie Q."/>
            <person name="Ylla G."/>
            <person name="Poulsen M."/>
            <person name="Gibbs R.A."/>
            <person name="Schal C."/>
            <person name="Richards S."/>
            <person name="Belles X."/>
            <person name="Korb J."/>
            <person name="Bornberg-Bauer E."/>
        </authorList>
    </citation>
    <scope>NUCLEOTIDE SEQUENCE [LARGE SCALE GENOMIC DNA]</scope>
    <source>
        <tissue evidence="11">Whole body</tissue>
    </source>
</reference>
<evidence type="ECO:0000256" key="4">
    <source>
        <dbReference type="ARBA" id="ARBA00022737"/>
    </source>
</evidence>
<keyword evidence="3 10" id="KW-0732">Signal</keyword>
<comment type="caution">
    <text evidence="11">The sequence shown here is derived from an EMBL/GenBank/DDBJ whole genome shotgun (WGS) entry which is preliminary data.</text>
</comment>
<proteinExistence type="predicted"/>
<dbReference type="InterPro" id="IPR001893">
    <property type="entry name" value="Cys-rich_GLG1_repeat"/>
</dbReference>
<dbReference type="GO" id="GO:0017134">
    <property type="term" value="F:fibroblast growth factor binding"/>
    <property type="evidence" value="ECO:0007669"/>
    <property type="project" value="TreeGrafter"/>
</dbReference>
<evidence type="ECO:0000256" key="5">
    <source>
        <dbReference type="ARBA" id="ARBA00022989"/>
    </source>
</evidence>
<evidence type="ECO:0000313" key="11">
    <source>
        <dbReference type="EMBL" id="PNF38032.1"/>
    </source>
</evidence>
<keyword evidence="5 9" id="KW-1133">Transmembrane helix</keyword>
<feature type="repeat" description="Cys-rich GLG1" evidence="8">
    <location>
        <begin position="608"/>
        <end position="671"/>
    </location>
</feature>
<dbReference type="Proteomes" id="UP000235965">
    <property type="component" value="Unassembled WGS sequence"/>
</dbReference>
<dbReference type="PANTHER" id="PTHR11884">
    <property type="entry name" value="SELECTIN LIGAND RELATED"/>
    <property type="match status" value="1"/>
</dbReference>
<evidence type="ECO:0000256" key="1">
    <source>
        <dbReference type="ARBA" id="ARBA00004479"/>
    </source>
</evidence>
<dbReference type="AlphaFoldDB" id="A0A2J7RB29"/>
<feature type="repeat" description="Cys-rich GLG1" evidence="8">
    <location>
        <begin position="351"/>
        <end position="410"/>
    </location>
</feature>
<name>A0A2J7RB29_9NEOP</name>
<sequence>MVTCKIMCMLLLFFELFCLFYIALGRDSATTRNGRQWNNLSDNVNVNDTENRNKRSAPRKRLIDENDCVKEIQGLCGNLPSDSDDLFVLECIQSFKENQLTNINIKCQNVIWKHMVDLISDVNLQEISHRACGTDLTGLGCKATGGNGGLLACMIDHRESIKSVPCRAFIQRMEWVAFSDFRIITHFTEDCKNDILKTECGRMQADKSLSQGQTLACLQEHIDALEPACLKQVLHLSELQADDVTFDRQLYLDCTNDHLRFCPDVAPGSGKVYKCLMQHKMDRTMSSKCQEHLTRRQKLIAQDYKVSKGLARMCREDIKASHCRRSVSEDKEIRLAQILLCLEGVIRNGTKVSHDCQMEMIEHRKILMEDYRLSPEIVTHCSDDINNFCNTLEVGGKTIHCLMEHTRTKKRKGRVSPQCQRALELLVKEVDAGEDWRVDPVLREACKPVVDVACNEVRGGDARVMSCLMEKLGTDHMTAACEIALLQIQYFIARDFKLDPQLYRECHDSAVQLCHAKKDWTDDSGQMDPERGPLVLPCLYRYAYHSEKKMQLKPACLEEIRRVMRQRAVSVDLQPEVEEVCLDYLALHCPGKTGKGEEMVCLQDKLEELSPKCREAVGNFTEEQAEHVELNPLIMSVCQGVMERHCEAELKMGNDEGDIMECLIEHKNEPDMRADYKCRAAVEHFQLISLKSYHFTYKFKEACRLHVKRYCPASRTKFDVILCLSEQVRNDTLRDAKHSVSKECRQQLRAQLFQQRENIDFDPRLKRACTDDIQKFCPQVQKGSAQVLECLQMNKPELTNDCHKAIFNVEKEELQDSSVDYTLLTTCRHMIRQFCHEEDRSQALVCLKRYKDETTFDPKCKGIVVRRMIEQSHDYRFNPMLQKGCHVDISKFCSEVIAKEPQDKELEGKVVKCLKTKFRERKLRLECEQQVATILREAALNYQLNPLLATMCKNEIHNMCRLEDETEDGSGAVEECLKMAFNNHRIMNPSCELEIASLIEEAKADIHVDPLLHQTCGVDVSKFCRDIPQGAGRHIQCLQNVLKDPTKSLQHDCYTMLTKRIEMFKNAAVIMEPKTFEELYSQMSRSPARRYFMIVAFTAVGIVFIAGLFCGRTMRRTLMMKNK</sequence>
<feature type="transmembrane region" description="Helical" evidence="9">
    <location>
        <begin position="1091"/>
        <end position="1111"/>
    </location>
</feature>
<keyword evidence="4" id="KW-0677">Repeat</keyword>
<dbReference type="InterPro" id="IPR039728">
    <property type="entry name" value="GLG1"/>
</dbReference>
<dbReference type="FunCoup" id="A0A2J7RB29">
    <property type="interactions" value="1921"/>
</dbReference>
<protein>
    <submittedName>
        <fullName evidence="11">Golgi apparatus protein 1</fullName>
    </submittedName>
</protein>
<feature type="chain" id="PRO_5014559431" evidence="10">
    <location>
        <begin position="26"/>
        <end position="1123"/>
    </location>
</feature>
<dbReference type="InterPro" id="IPR017873">
    <property type="entry name" value="Cys-rich_GLG1_repeat_euk"/>
</dbReference>
<evidence type="ECO:0000256" key="7">
    <source>
        <dbReference type="ARBA" id="ARBA00023180"/>
    </source>
</evidence>
<dbReference type="EMBL" id="NEVH01006564">
    <property type="protein sequence ID" value="PNF38033.1"/>
    <property type="molecule type" value="Genomic_DNA"/>
</dbReference>
<evidence type="ECO:0000256" key="10">
    <source>
        <dbReference type="SAM" id="SignalP"/>
    </source>
</evidence>
<dbReference type="EMBL" id="NEVH01006564">
    <property type="protein sequence ID" value="PNF38032.1"/>
    <property type="molecule type" value="Genomic_DNA"/>
</dbReference>
<feature type="repeat" description="Cys-rich GLG1" evidence="8">
    <location>
        <begin position="414"/>
        <end position="476"/>
    </location>
</feature>
<feature type="repeat" description="Cys-rich GLG1" evidence="8">
    <location>
        <begin position="224"/>
        <end position="284"/>
    </location>
</feature>
<evidence type="ECO:0000313" key="12">
    <source>
        <dbReference type="Proteomes" id="UP000235965"/>
    </source>
</evidence>
<comment type="subcellular location">
    <subcellularLocation>
        <location evidence="1">Membrane</location>
        <topology evidence="1">Single-pass type I membrane protein</topology>
    </subcellularLocation>
</comment>